<accession>A0A834TK62</accession>
<keyword evidence="5" id="KW-0675">Receptor</keyword>
<evidence type="ECO:0000256" key="4">
    <source>
        <dbReference type="ARBA" id="ARBA00022840"/>
    </source>
</evidence>
<keyword evidence="6" id="KW-1185">Reference proteome</keyword>
<keyword evidence="3 5" id="KW-0418">Kinase</keyword>
<dbReference type="Gene3D" id="1.10.510.10">
    <property type="entry name" value="Transferase(Phosphotransferase) domain 1"/>
    <property type="match status" value="1"/>
</dbReference>
<dbReference type="OrthoDB" id="1938112at2759"/>
<evidence type="ECO:0000256" key="2">
    <source>
        <dbReference type="ARBA" id="ARBA00022741"/>
    </source>
</evidence>
<dbReference type="InterPro" id="IPR052059">
    <property type="entry name" value="CR_Ser/Thr_kinase"/>
</dbReference>
<dbReference type="AlphaFoldDB" id="A0A834TK62"/>
<name>A0A834TK62_9FABA</name>
<dbReference type="GO" id="GO:0005524">
    <property type="term" value="F:ATP binding"/>
    <property type="evidence" value="ECO:0007669"/>
    <property type="project" value="UniProtKB-KW"/>
</dbReference>
<organism evidence="5 6">
    <name type="scientific">Senna tora</name>
    <dbReference type="NCBI Taxonomy" id="362788"/>
    <lineage>
        <taxon>Eukaryota</taxon>
        <taxon>Viridiplantae</taxon>
        <taxon>Streptophyta</taxon>
        <taxon>Embryophyta</taxon>
        <taxon>Tracheophyta</taxon>
        <taxon>Spermatophyta</taxon>
        <taxon>Magnoliopsida</taxon>
        <taxon>eudicotyledons</taxon>
        <taxon>Gunneridae</taxon>
        <taxon>Pentapetalae</taxon>
        <taxon>rosids</taxon>
        <taxon>fabids</taxon>
        <taxon>Fabales</taxon>
        <taxon>Fabaceae</taxon>
        <taxon>Caesalpinioideae</taxon>
        <taxon>Cassia clade</taxon>
        <taxon>Senna</taxon>
    </lineage>
</organism>
<dbReference type="Proteomes" id="UP000634136">
    <property type="component" value="Unassembled WGS sequence"/>
</dbReference>
<dbReference type="EMBL" id="JAAIUW010000007">
    <property type="protein sequence ID" value="KAF7822594.1"/>
    <property type="molecule type" value="Genomic_DNA"/>
</dbReference>
<evidence type="ECO:0000313" key="5">
    <source>
        <dbReference type="EMBL" id="KAF7822594.1"/>
    </source>
</evidence>
<dbReference type="GO" id="GO:0016301">
    <property type="term" value="F:kinase activity"/>
    <property type="evidence" value="ECO:0007669"/>
    <property type="project" value="UniProtKB-KW"/>
</dbReference>
<gene>
    <name evidence="5" type="ORF">G2W53_020738</name>
</gene>
<sequence length="130" mass="14854">MLKEKGKLMELVDKRLGSEFDEEEVMVMMKVALLCTNVSSALRPSMSSVVSMLEGRMSVHDIVLESSEVLDEKKMEAMRKHYYYSEIEENNVVEMQKLNSSEDGPWTASSTSAADLYPVNLDSSYWEKRD</sequence>
<keyword evidence="4" id="KW-0067">ATP-binding</keyword>
<evidence type="ECO:0000256" key="3">
    <source>
        <dbReference type="ARBA" id="ARBA00022777"/>
    </source>
</evidence>
<keyword evidence="1" id="KW-0808">Transferase</keyword>
<comment type="caution">
    <text evidence="5">The sequence shown here is derived from an EMBL/GenBank/DDBJ whole genome shotgun (WGS) entry which is preliminary data.</text>
</comment>
<keyword evidence="2" id="KW-0547">Nucleotide-binding</keyword>
<proteinExistence type="predicted"/>
<dbReference type="PANTHER" id="PTHR47973">
    <property type="entry name" value="CYSTEINE-RICH RECEPTOR-LIKE PROTEIN KINASE 3"/>
    <property type="match status" value="1"/>
</dbReference>
<evidence type="ECO:0000256" key="1">
    <source>
        <dbReference type="ARBA" id="ARBA00022679"/>
    </source>
</evidence>
<protein>
    <submittedName>
        <fullName evidence="5">Putative leucine-rich repeat receptor-like serine/threonine-protein kinase</fullName>
    </submittedName>
</protein>
<evidence type="ECO:0000313" key="6">
    <source>
        <dbReference type="Proteomes" id="UP000634136"/>
    </source>
</evidence>
<reference evidence="5" key="1">
    <citation type="submission" date="2020-09" db="EMBL/GenBank/DDBJ databases">
        <title>Genome-Enabled Discovery of Anthraquinone Biosynthesis in Senna tora.</title>
        <authorList>
            <person name="Kang S.-H."/>
            <person name="Pandey R.P."/>
            <person name="Lee C.-M."/>
            <person name="Sim J.-S."/>
            <person name="Jeong J.-T."/>
            <person name="Choi B.-S."/>
            <person name="Jung M."/>
            <person name="Ginzburg D."/>
            <person name="Zhao K."/>
            <person name="Won S.Y."/>
            <person name="Oh T.-J."/>
            <person name="Yu Y."/>
            <person name="Kim N.-H."/>
            <person name="Lee O.R."/>
            <person name="Lee T.-H."/>
            <person name="Bashyal P."/>
            <person name="Kim T.-S."/>
            <person name="Lee W.-H."/>
            <person name="Kawkins C."/>
            <person name="Kim C.-K."/>
            <person name="Kim J.S."/>
            <person name="Ahn B.O."/>
            <person name="Rhee S.Y."/>
            <person name="Sohng J.K."/>
        </authorList>
    </citation>
    <scope>NUCLEOTIDE SEQUENCE</scope>
    <source>
        <tissue evidence="5">Leaf</tissue>
    </source>
</reference>